<dbReference type="GO" id="GO:0070819">
    <property type="term" value="F:menaquinone-dependent protoporphyrinogen oxidase activity"/>
    <property type="evidence" value="ECO:0007669"/>
    <property type="project" value="TreeGrafter"/>
</dbReference>
<feature type="domain" description="Flavodoxin-like" evidence="1">
    <location>
        <begin position="5"/>
        <end position="166"/>
    </location>
</feature>
<gene>
    <name evidence="2" type="ORF">HWN36_02550</name>
</gene>
<proteinExistence type="predicted"/>
<dbReference type="OrthoDB" id="103611at2157"/>
<dbReference type="PANTHER" id="PTHR38030">
    <property type="entry name" value="PROTOPORPHYRINOGEN IX DEHYDROGENASE [MENAQUINONE]"/>
    <property type="match status" value="1"/>
</dbReference>
<dbReference type="InterPro" id="IPR008254">
    <property type="entry name" value="Flavodoxin/NO_synth"/>
</dbReference>
<accession>A0A7K4HLS7</accession>
<dbReference type="SUPFAM" id="SSF52218">
    <property type="entry name" value="Flavoproteins"/>
    <property type="match status" value="1"/>
</dbReference>
<comment type="caution">
    <text evidence="2">The sequence shown here is derived from an EMBL/GenBank/DDBJ whole genome shotgun (WGS) entry which is preliminary data.</text>
</comment>
<dbReference type="PANTHER" id="PTHR38030:SF2">
    <property type="entry name" value="PROTOPORPHYRINOGEN IX DEHYDROGENASE [QUINONE]"/>
    <property type="match status" value="1"/>
</dbReference>
<protein>
    <submittedName>
        <fullName evidence="2">Flavodoxin domain-containing protein</fullName>
    </submittedName>
</protein>
<evidence type="ECO:0000259" key="1">
    <source>
        <dbReference type="PROSITE" id="PS50902"/>
    </source>
</evidence>
<reference evidence="2 3" key="1">
    <citation type="submission" date="2020-06" db="EMBL/GenBank/DDBJ databases">
        <title>Methanofollis fontis sp. nov., a methanogen isolated from marine sediments near a cold seep at Four-Way Closure Ridge offshore southwestern Taiwan.</title>
        <authorList>
            <person name="Chen S.-C."/>
            <person name="Teng N.-H."/>
            <person name="Lin Y.-S."/>
            <person name="Lai M.-C."/>
            <person name="Chen H.-H."/>
            <person name="Wang C.-C."/>
        </authorList>
    </citation>
    <scope>NUCLEOTIDE SEQUENCE [LARGE SCALE GENOMIC DNA]</scope>
    <source>
        <strain evidence="2 3">DSM 2702</strain>
    </source>
</reference>
<dbReference type="AlphaFoldDB" id="A0A7K4HLS7"/>
<organism evidence="2 3">
    <name type="scientific">Methanofollis tationis</name>
    <dbReference type="NCBI Taxonomy" id="81417"/>
    <lineage>
        <taxon>Archaea</taxon>
        <taxon>Methanobacteriati</taxon>
        <taxon>Methanobacteriota</taxon>
        <taxon>Stenosarchaea group</taxon>
        <taxon>Methanomicrobia</taxon>
        <taxon>Methanomicrobiales</taxon>
        <taxon>Methanomicrobiaceae</taxon>
        <taxon>Methanofollis</taxon>
    </lineage>
</organism>
<dbReference type="Gene3D" id="3.40.50.360">
    <property type="match status" value="1"/>
</dbReference>
<dbReference type="InterPro" id="IPR026816">
    <property type="entry name" value="Flavodoxin_dom"/>
</dbReference>
<dbReference type="InterPro" id="IPR029039">
    <property type="entry name" value="Flavoprotein-like_sf"/>
</dbReference>
<evidence type="ECO:0000313" key="2">
    <source>
        <dbReference type="EMBL" id="NVO66213.1"/>
    </source>
</evidence>
<name>A0A7K4HLS7_9EURY</name>
<dbReference type="GO" id="GO:0006783">
    <property type="term" value="P:heme biosynthetic process"/>
    <property type="evidence" value="ECO:0007669"/>
    <property type="project" value="TreeGrafter"/>
</dbReference>
<dbReference type="RefSeq" id="WP_176787930.1">
    <property type="nucleotide sequence ID" value="NZ_JABXWR010000001.1"/>
</dbReference>
<dbReference type="Pfam" id="PF12724">
    <property type="entry name" value="Flavodoxin_5"/>
    <property type="match status" value="1"/>
</dbReference>
<dbReference type="GO" id="GO:0010181">
    <property type="term" value="F:FMN binding"/>
    <property type="evidence" value="ECO:0007669"/>
    <property type="project" value="InterPro"/>
</dbReference>
<evidence type="ECO:0000313" key="3">
    <source>
        <dbReference type="Proteomes" id="UP000570823"/>
    </source>
</evidence>
<dbReference type="EMBL" id="JABXWR010000001">
    <property type="protein sequence ID" value="NVO66213.1"/>
    <property type="molecule type" value="Genomic_DNA"/>
</dbReference>
<dbReference type="PROSITE" id="PS50902">
    <property type="entry name" value="FLAVODOXIN_LIKE"/>
    <property type="match status" value="1"/>
</dbReference>
<dbReference type="InterPro" id="IPR052200">
    <property type="entry name" value="Protoporphyrinogen_IX_DH"/>
</dbReference>
<dbReference type="Proteomes" id="UP000570823">
    <property type="component" value="Unassembled WGS sequence"/>
</dbReference>
<sequence length="166" mass="18066">MEEKVLVAYATRYGSTREVAGAIAAALQEEGATVDLMRADEVTDTAPYSMVVIGSPVYAGKWLDDALKLVTRHQKNLGRVPVALFAVGILIAEDTPENRQKVEAALDPAVHLVTPVSVGLFAGKLDAKALSFPLRMMLKVMKTPEGDYRDMDAIRRWAKSLPVRNG</sequence>
<keyword evidence="3" id="KW-1185">Reference proteome</keyword>